<dbReference type="WBParaSite" id="nRc.2.0.1.t18850-RA">
    <property type="protein sequence ID" value="nRc.2.0.1.t18850-RA"/>
    <property type="gene ID" value="nRc.2.0.1.g18850"/>
</dbReference>
<organism evidence="3 4">
    <name type="scientific">Romanomermis culicivorax</name>
    <name type="common">Nematode worm</name>
    <dbReference type="NCBI Taxonomy" id="13658"/>
    <lineage>
        <taxon>Eukaryota</taxon>
        <taxon>Metazoa</taxon>
        <taxon>Ecdysozoa</taxon>
        <taxon>Nematoda</taxon>
        <taxon>Enoplea</taxon>
        <taxon>Dorylaimia</taxon>
        <taxon>Mermithida</taxon>
        <taxon>Mermithoidea</taxon>
        <taxon>Mermithidae</taxon>
        <taxon>Romanomermis</taxon>
    </lineage>
</organism>
<dbReference type="Proteomes" id="UP000887565">
    <property type="component" value="Unplaced"/>
</dbReference>
<accession>A0A915IXC3</accession>
<evidence type="ECO:0000256" key="2">
    <source>
        <dbReference type="SAM" id="SignalP"/>
    </source>
</evidence>
<sequence>MLMVVKALAEVDTLVLAEDPGDGKDPGCGKDPGLEEELPTEEHKRKFREDLEKEKQNYKKENPDDTIYEQEYGEIQCDKIKQARFRSDKASFYYLQAFVKFVDEQAIVHFVFILSLPYPLSIAVCSPSPRSLDQ</sequence>
<proteinExistence type="predicted"/>
<feature type="chain" id="PRO_5037548235" evidence="2">
    <location>
        <begin position="18"/>
        <end position="134"/>
    </location>
</feature>
<evidence type="ECO:0000313" key="3">
    <source>
        <dbReference type="Proteomes" id="UP000887565"/>
    </source>
</evidence>
<evidence type="ECO:0000313" key="4">
    <source>
        <dbReference type="WBParaSite" id="nRc.2.0.1.t18850-RA"/>
    </source>
</evidence>
<protein>
    <submittedName>
        <fullName evidence="4">Uncharacterized protein</fullName>
    </submittedName>
</protein>
<keyword evidence="2" id="KW-0732">Signal</keyword>
<name>A0A915IXC3_ROMCU</name>
<evidence type="ECO:0000256" key="1">
    <source>
        <dbReference type="SAM" id="MobiDB-lite"/>
    </source>
</evidence>
<dbReference type="AlphaFoldDB" id="A0A915IXC3"/>
<reference evidence="4" key="1">
    <citation type="submission" date="2022-11" db="UniProtKB">
        <authorList>
            <consortium name="WormBaseParasite"/>
        </authorList>
    </citation>
    <scope>IDENTIFICATION</scope>
</reference>
<feature type="compositionally biased region" description="Basic and acidic residues" evidence="1">
    <location>
        <begin position="40"/>
        <end position="63"/>
    </location>
</feature>
<feature type="signal peptide" evidence="2">
    <location>
        <begin position="1"/>
        <end position="17"/>
    </location>
</feature>
<feature type="region of interest" description="Disordered" evidence="1">
    <location>
        <begin position="17"/>
        <end position="65"/>
    </location>
</feature>
<keyword evidence="3" id="KW-1185">Reference proteome</keyword>